<accession>A0A3D8T109</accession>
<dbReference type="Gene3D" id="1.10.390.10">
    <property type="entry name" value="Neutral Protease Domain 2"/>
    <property type="match status" value="1"/>
</dbReference>
<name>A0A3D8T109_9HELO</name>
<keyword evidence="6 9" id="KW-0862">Zinc</keyword>
<evidence type="ECO:0000256" key="9">
    <source>
        <dbReference type="PIRSR" id="PIRSR634016-3"/>
    </source>
</evidence>
<dbReference type="EMBL" id="PDLN01000002">
    <property type="protein sequence ID" value="RDW92210.1"/>
    <property type="molecule type" value="Genomic_DNA"/>
</dbReference>
<dbReference type="Pfam" id="PF17900">
    <property type="entry name" value="Peptidase_M1_N"/>
    <property type="match status" value="1"/>
</dbReference>
<dbReference type="SUPFAM" id="SSF55486">
    <property type="entry name" value="Metalloproteases ('zincins'), catalytic domain"/>
    <property type="match status" value="1"/>
</dbReference>
<evidence type="ECO:0000256" key="5">
    <source>
        <dbReference type="ARBA" id="ARBA00022801"/>
    </source>
</evidence>
<dbReference type="SUPFAM" id="SSF63737">
    <property type="entry name" value="Leukotriene A4 hydrolase N-terminal domain"/>
    <property type="match status" value="1"/>
</dbReference>
<dbReference type="InterPro" id="IPR045357">
    <property type="entry name" value="Aminopeptidase_N-like_N"/>
</dbReference>
<dbReference type="CDD" id="cd09601">
    <property type="entry name" value="M1_APN-Q_like"/>
    <property type="match status" value="1"/>
</dbReference>
<dbReference type="FunFam" id="1.10.390.10:FF:000006">
    <property type="entry name" value="Puromycin-sensitive aminopeptidase"/>
    <property type="match status" value="1"/>
</dbReference>
<dbReference type="GO" id="GO:0005737">
    <property type="term" value="C:cytoplasm"/>
    <property type="evidence" value="ECO:0007669"/>
    <property type="project" value="TreeGrafter"/>
</dbReference>
<feature type="domain" description="Aminopeptidase N-like N-terminal" evidence="14">
    <location>
        <begin position="28"/>
        <end position="214"/>
    </location>
</feature>
<dbReference type="OrthoDB" id="10031169at2759"/>
<dbReference type="GO" id="GO:0008270">
    <property type="term" value="F:zinc ion binding"/>
    <property type="evidence" value="ECO:0007669"/>
    <property type="project" value="UniProtKB-UniRule"/>
</dbReference>
<comment type="caution">
    <text evidence="15">The sequence shown here is derived from an EMBL/GenBank/DDBJ whole genome shotgun (WGS) entry which is preliminary data.</text>
</comment>
<evidence type="ECO:0000256" key="10">
    <source>
        <dbReference type="PIRSR" id="PIRSR634016-4"/>
    </source>
</evidence>
<dbReference type="PANTHER" id="PTHR11533:SF299">
    <property type="entry name" value="AMINOPEPTIDASE"/>
    <property type="match status" value="1"/>
</dbReference>
<evidence type="ECO:0000259" key="12">
    <source>
        <dbReference type="Pfam" id="PF01433"/>
    </source>
</evidence>
<dbReference type="EC" id="3.4.11.-" evidence="11"/>
<evidence type="ECO:0000256" key="11">
    <source>
        <dbReference type="RuleBase" id="RU364040"/>
    </source>
</evidence>
<dbReference type="Pfam" id="PF01433">
    <property type="entry name" value="Peptidase_M1"/>
    <property type="match status" value="1"/>
</dbReference>
<gene>
    <name evidence="15" type="ORF">BP5796_01604</name>
</gene>
<dbReference type="InterPro" id="IPR014782">
    <property type="entry name" value="Peptidase_M1_dom"/>
</dbReference>
<dbReference type="InterPro" id="IPR042097">
    <property type="entry name" value="Aminopeptidase_N-like_N_sf"/>
</dbReference>
<feature type="binding site" evidence="9">
    <location>
        <position position="342"/>
    </location>
    <ligand>
        <name>Zn(2+)</name>
        <dbReference type="ChEBI" id="CHEBI:29105"/>
        <note>catalytic</note>
    </ligand>
</feature>
<evidence type="ECO:0000256" key="6">
    <source>
        <dbReference type="ARBA" id="ARBA00022833"/>
    </source>
</evidence>
<reference evidence="15 16" key="1">
    <citation type="journal article" date="2018" name="IMA Fungus">
        <title>IMA Genome-F 9: Draft genome sequence of Annulohypoxylon stygium, Aspergillus mulundensis, Berkeleyomyces basicola (syn. Thielaviopsis basicola), Ceratocystis smalleyi, two Cercospora beticola strains, Coleophoma cylindrospora, Fusarium fracticaudum, Phialophora cf. hyalina, and Morchella septimelata.</title>
        <authorList>
            <person name="Wingfield B.D."/>
            <person name="Bills G.F."/>
            <person name="Dong Y."/>
            <person name="Huang W."/>
            <person name="Nel W.J."/>
            <person name="Swalarsk-Parry B.S."/>
            <person name="Vaghefi N."/>
            <person name="Wilken P.M."/>
            <person name="An Z."/>
            <person name="de Beer Z.W."/>
            <person name="De Vos L."/>
            <person name="Chen L."/>
            <person name="Duong T.A."/>
            <person name="Gao Y."/>
            <person name="Hammerbacher A."/>
            <person name="Kikkert J.R."/>
            <person name="Li Y."/>
            <person name="Li H."/>
            <person name="Li K."/>
            <person name="Li Q."/>
            <person name="Liu X."/>
            <person name="Ma X."/>
            <person name="Naidoo K."/>
            <person name="Pethybridge S.J."/>
            <person name="Sun J."/>
            <person name="Steenkamp E.T."/>
            <person name="van der Nest M.A."/>
            <person name="van Wyk S."/>
            <person name="Wingfield M.J."/>
            <person name="Xiong C."/>
            <person name="Yue Q."/>
            <person name="Zhang X."/>
        </authorList>
    </citation>
    <scope>NUCLEOTIDE SEQUENCE [LARGE SCALE GENOMIC DNA]</scope>
    <source>
        <strain evidence="15 16">BP5796</strain>
    </source>
</reference>
<keyword evidence="5 11" id="KW-0378">Hydrolase</keyword>
<dbReference type="Gene3D" id="1.25.50.20">
    <property type="match status" value="1"/>
</dbReference>
<dbReference type="Gene3D" id="2.60.40.1730">
    <property type="entry name" value="tricorn interacting facor f3 domain"/>
    <property type="match status" value="1"/>
</dbReference>
<feature type="domain" description="Peptidase M1 membrane alanine aminopeptidase" evidence="12">
    <location>
        <begin position="249"/>
        <end position="456"/>
    </location>
</feature>
<feature type="binding site" evidence="9">
    <location>
        <position position="323"/>
    </location>
    <ligand>
        <name>Zn(2+)</name>
        <dbReference type="ChEBI" id="CHEBI:29105"/>
        <note>catalytic</note>
    </ligand>
</feature>
<evidence type="ECO:0000313" key="15">
    <source>
        <dbReference type="EMBL" id="RDW92210.1"/>
    </source>
</evidence>
<keyword evidence="3 11" id="KW-0645">Protease</keyword>
<feature type="domain" description="ERAP1-like C-terminal" evidence="13">
    <location>
        <begin position="545"/>
        <end position="861"/>
    </location>
</feature>
<keyword evidence="7 11" id="KW-0482">Metalloprotease</keyword>
<evidence type="ECO:0000313" key="16">
    <source>
        <dbReference type="Proteomes" id="UP000256328"/>
    </source>
</evidence>
<dbReference type="InterPro" id="IPR050344">
    <property type="entry name" value="Peptidase_M1_aminopeptidases"/>
</dbReference>
<evidence type="ECO:0000256" key="7">
    <source>
        <dbReference type="ARBA" id="ARBA00023049"/>
    </source>
</evidence>
<evidence type="ECO:0000256" key="2">
    <source>
        <dbReference type="ARBA" id="ARBA00022438"/>
    </source>
</evidence>
<evidence type="ECO:0000259" key="13">
    <source>
        <dbReference type="Pfam" id="PF11838"/>
    </source>
</evidence>
<dbReference type="GO" id="GO:0042277">
    <property type="term" value="F:peptide binding"/>
    <property type="evidence" value="ECO:0007669"/>
    <property type="project" value="TreeGrafter"/>
</dbReference>
<keyword evidence="4 9" id="KW-0479">Metal-binding</keyword>
<feature type="site" description="Transition state stabilizer" evidence="10">
    <location>
        <position position="407"/>
    </location>
</feature>
<keyword evidence="16" id="KW-1185">Reference proteome</keyword>
<feature type="binding site" evidence="9">
    <location>
        <position position="319"/>
    </location>
    <ligand>
        <name>Zn(2+)</name>
        <dbReference type="ChEBI" id="CHEBI:29105"/>
        <note>catalytic</note>
    </ligand>
</feature>
<dbReference type="PANTHER" id="PTHR11533">
    <property type="entry name" value="PROTEASE M1 ZINC METALLOPROTEASE"/>
    <property type="match status" value="1"/>
</dbReference>
<keyword evidence="2 11" id="KW-0031">Aminopeptidase</keyword>
<comment type="cofactor">
    <cofactor evidence="9 11">
        <name>Zn(2+)</name>
        <dbReference type="ChEBI" id="CHEBI:29105"/>
    </cofactor>
    <text evidence="9 11">Binds 1 zinc ion per subunit.</text>
</comment>
<dbReference type="GO" id="GO:0070006">
    <property type="term" value="F:metalloaminopeptidase activity"/>
    <property type="evidence" value="ECO:0007669"/>
    <property type="project" value="TreeGrafter"/>
</dbReference>
<evidence type="ECO:0000256" key="3">
    <source>
        <dbReference type="ARBA" id="ARBA00022670"/>
    </source>
</evidence>
<dbReference type="GO" id="GO:0006508">
    <property type="term" value="P:proteolysis"/>
    <property type="evidence" value="ECO:0007669"/>
    <property type="project" value="UniProtKB-KW"/>
</dbReference>
<dbReference type="Proteomes" id="UP000256328">
    <property type="component" value="Unassembled WGS sequence"/>
</dbReference>
<dbReference type="GO" id="GO:0016020">
    <property type="term" value="C:membrane"/>
    <property type="evidence" value="ECO:0007669"/>
    <property type="project" value="TreeGrafter"/>
</dbReference>
<dbReference type="InterPro" id="IPR027268">
    <property type="entry name" value="Peptidase_M4/M1_CTD_sf"/>
</dbReference>
<comment type="similarity">
    <text evidence="1 11">Belongs to the peptidase M1 family.</text>
</comment>
<dbReference type="AlphaFoldDB" id="A0A3D8T109"/>
<evidence type="ECO:0000256" key="4">
    <source>
        <dbReference type="ARBA" id="ARBA00022723"/>
    </source>
</evidence>
<protein>
    <recommendedName>
        <fullName evidence="11">Aminopeptidase</fullName>
        <ecNumber evidence="11">3.4.11.-</ecNumber>
    </recommendedName>
</protein>
<evidence type="ECO:0000256" key="1">
    <source>
        <dbReference type="ARBA" id="ARBA00010136"/>
    </source>
</evidence>
<dbReference type="GO" id="GO:0043171">
    <property type="term" value="P:peptide catabolic process"/>
    <property type="evidence" value="ECO:0007669"/>
    <property type="project" value="TreeGrafter"/>
</dbReference>
<sequence length="924" mass="105906">MDAVNKPNSTSSENLQDAVREILPNHVVPKHYNILIEPAFDGTTFEGTVKINFVAVTQLEFIVLNAKGLEIEFAEIQYKDDFYEIPLDSFNQHSKLERWEISLQNCRKPMPEEAFTLAMDYNGQINEYGAGLFRSPNLSIPGYMLSTEMEPTNARMVFPCIDEPALKATFSISLIVQENLTCLSNMPIESESPMPRSDQKRLYFAKTPLMSTYLIAFAIGHFDMMQSDEFRVPVRVHAPKGSAIQDGQYALDIAVKALAHYEKLFDYDFPLPKMDLLVVPNAFSAMENWGLATFQPQYLLLGPDSKAADKMESASMICHELAHQWFGNLVTMTWWDDLWLKESFADWAAIHIRTVWSQIPDIEAWEDFASSGFQLALYSDSFRNTHPIQATVHRPSEISQIYDDITYKKGCSIINMLAVLDNQGAENFKDGIRKYLKTYAYGNATASNLWTAIGEDKYGFLETWIKTPGYPLLILEETPEDSASKGYGYHVDQERFLITPKLKRKERKAWWPVLVHEEDTDSREWVTLSNHRLQDFRPAIRPENLNQGRVGFHRVGYSSASFLQKIAKCFAEDDGNRVADRIGIISDTAALAFARHRLCRTQDLLNLLNLYKGETNFFVWRTMLVTLSEIRKLLLFTNEDTRTAVLNFQNSLTSKLIHEKGWIFEENEPLNEQRFKAFLFGYAGGDKNVTDAALAMFKSFFRRDMKAINPNIRTEVFKLVLEMGGIKEYRKLHSLLLTTLQPRIRTDILSSLGYSQHPASIEATLEIALRTTSQSGNEVFITIRPLTTHKPGIEALWEVMKSKKWFQAENLSLRTLAPIIEVILDAFTTMEQYEEVKILFDSIDTTGVENTIAQGLERIQARARWVEQDHDEIAKWLREHGYFSKTAQELARITVIKKAWKNMTDALPLRRASQPLRRPSEPMP</sequence>
<evidence type="ECO:0000259" key="14">
    <source>
        <dbReference type="Pfam" id="PF17900"/>
    </source>
</evidence>
<evidence type="ECO:0000256" key="8">
    <source>
        <dbReference type="PIRSR" id="PIRSR634016-1"/>
    </source>
</evidence>
<feature type="active site" description="Proton acceptor" evidence="8">
    <location>
        <position position="320"/>
    </location>
</feature>
<dbReference type="InterPro" id="IPR001930">
    <property type="entry name" value="Peptidase_M1"/>
</dbReference>
<proteinExistence type="inferred from homology"/>
<dbReference type="InterPro" id="IPR024571">
    <property type="entry name" value="ERAP1-like_C_dom"/>
</dbReference>
<dbReference type="InterPro" id="IPR034016">
    <property type="entry name" value="M1_APN-typ"/>
</dbReference>
<dbReference type="Pfam" id="PF11838">
    <property type="entry name" value="ERAP1_C"/>
    <property type="match status" value="1"/>
</dbReference>
<organism evidence="15 16">
    <name type="scientific">Coleophoma crateriformis</name>
    <dbReference type="NCBI Taxonomy" id="565419"/>
    <lineage>
        <taxon>Eukaryota</taxon>
        <taxon>Fungi</taxon>
        <taxon>Dikarya</taxon>
        <taxon>Ascomycota</taxon>
        <taxon>Pezizomycotina</taxon>
        <taxon>Leotiomycetes</taxon>
        <taxon>Helotiales</taxon>
        <taxon>Dermateaceae</taxon>
        <taxon>Coleophoma</taxon>
    </lineage>
</organism>
<dbReference type="PRINTS" id="PR00756">
    <property type="entry name" value="ALADIPTASE"/>
</dbReference>